<gene>
    <name evidence="5" type="ORF">EA58_09025</name>
</gene>
<feature type="domain" description="OmpA-like" evidence="4">
    <location>
        <begin position="134"/>
        <end position="254"/>
    </location>
</feature>
<dbReference type="InterPro" id="IPR050330">
    <property type="entry name" value="Bact_OuterMem_StrucFunc"/>
</dbReference>
<dbReference type="OrthoDB" id="9792521at2"/>
<evidence type="ECO:0000256" key="2">
    <source>
        <dbReference type="SAM" id="Phobius"/>
    </source>
</evidence>
<evidence type="ECO:0000259" key="4">
    <source>
        <dbReference type="PROSITE" id="PS51123"/>
    </source>
</evidence>
<keyword evidence="3" id="KW-0732">Signal</keyword>
<keyword evidence="2" id="KW-0812">Transmembrane</keyword>
<dbReference type="InterPro" id="IPR036737">
    <property type="entry name" value="OmpA-like_sf"/>
</dbReference>
<dbReference type="Proteomes" id="UP000027192">
    <property type="component" value="Unassembled WGS sequence"/>
</dbReference>
<dbReference type="InterPro" id="IPR006665">
    <property type="entry name" value="OmpA-like"/>
</dbReference>
<evidence type="ECO:0000256" key="3">
    <source>
        <dbReference type="SAM" id="SignalP"/>
    </source>
</evidence>
<feature type="signal peptide" evidence="3">
    <location>
        <begin position="1"/>
        <end position="24"/>
    </location>
</feature>
<dbReference type="PROSITE" id="PS51123">
    <property type="entry name" value="OMPA_2"/>
    <property type="match status" value="1"/>
</dbReference>
<proteinExistence type="predicted"/>
<dbReference type="PANTHER" id="PTHR30329:SF21">
    <property type="entry name" value="LIPOPROTEIN YIAD-RELATED"/>
    <property type="match status" value="1"/>
</dbReference>
<evidence type="ECO:0000313" key="6">
    <source>
        <dbReference type="Proteomes" id="UP000027192"/>
    </source>
</evidence>
<evidence type="ECO:0000256" key="1">
    <source>
        <dbReference type="PROSITE-ProRule" id="PRU00473"/>
    </source>
</evidence>
<dbReference type="AlphaFoldDB" id="A0A066RRW6"/>
<sequence length="513" mass="55428">MQNIKKVALVVSASLALTSCSSTGDYGGISTATWIGCAGGMIVGGLAGKAIGDNQGALIGAGIGALVGCSVGFFWAQREASLAEAAEKQNVDVEFERIGATEDETVESMVMVQSKAIIQAEEAGDTKQIEQVVDGSDVVGLSATVKGDIFRTGQTSISSRKHKQFFREYSETMKSSGSAVLIVGHTDSTGSAKVNANVSLKRASSVAAELIRNGFPPENIYVYGAGESQPIATNNTATGRADNRRIEIVTLDNKPEYVSSYIKYKATEPAYAKLRTTDNIAKRSKTVTQQVAQGKANSDASSKAMQEVFGKEHQRSAKSRSYIDFGGEVYRGHEENLFTYIGARNLNRFSIIGQAVASTIEETSCVYDEPTVTTPLMKYSEHRVRTTDYLPGMNRTAWGGKVNEHLVALAPLAVDKSTLEATETPMVFVYEQYSSNPKAKAIKTKKNVDVNIYNGTEGVIYRAFIQDEKYPIKCIDIAVNKKHQNGKFSAFAGKIYYQGPNGLMMADYKPGKI</sequence>
<dbReference type="CDD" id="cd07185">
    <property type="entry name" value="OmpA_C-like"/>
    <property type="match status" value="1"/>
</dbReference>
<protein>
    <recommendedName>
        <fullName evidence="4">OmpA-like domain-containing protein</fullName>
    </recommendedName>
</protein>
<name>A0A066RRW6_9GAMM</name>
<keyword evidence="2" id="KW-1133">Transmembrane helix</keyword>
<dbReference type="STRING" id="1654360.EA58_09025"/>
<dbReference type="PANTHER" id="PTHR30329">
    <property type="entry name" value="STATOR ELEMENT OF FLAGELLAR MOTOR COMPLEX"/>
    <property type="match status" value="1"/>
</dbReference>
<dbReference type="GO" id="GO:0016020">
    <property type="term" value="C:membrane"/>
    <property type="evidence" value="ECO:0007669"/>
    <property type="project" value="UniProtKB-UniRule"/>
</dbReference>
<comment type="caution">
    <text evidence="5">The sequence shown here is derived from an EMBL/GenBank/DDBJ whole genome shotgun (WGS) entry which is preliminary data.</text>
</comment>
<dbReference type="Gene3D" id="3.30.1330.60">
    <property type="entry name" value="OmpA-like domain"/>
    <property type="match status" value="1"/>
</dbReference>
<dbReference type="Pfam" id="PF00691">
    <property type="entry name" value="OmpA"/>
    <property type="match status" value="1"/>
</dbReference>
<accession>A0A066RRW6</accession>
<feature type="chain" id="PRO_5001629653" description="OmpA-like domain-containing protein" evidence="3">
    <location>
        <begin position="25"/>
        <end position="513"/>
    </location>
</feature>
<dbReference type="SUPFAM" id="SSF103088">
    <property type="entry name" value="OmpA-like"/>
    <property type="match status" value="1"/>
</dbReference>
<dbReference type="RefSeq" id="WP_036751433.1">
    <property type="nucleotide sequence ID" value="NZ_JAGSGC010000001.1"/>
</dbReference>
<evidence type="ECO:0000313" key="5">
    <source>
        <dbReference type="EMBL" id="KDM91861.1"/>
    </source>
</evidence>
<keyword evidence="6" id="KW-1185">Reference proteome</keyword>
<organism evidence="5 6">
    <name type="scientific">Photobacterium galatheae</name>
    <dbReference type="NCBI Taxonomy" id="1654360"/>
    <lineage>
        <taxon>Bacteria</taxon>
        <taxon>Pseudomonadati</taxon>
        <taxon>Pseudomonadota</taxon>
        <taxon>Gammaproteobacteria</taxon>
        <taxon>Vibrionales</taxon>
        <taxon>Vibrionaceae</taxon>
        <taxon>Photobacterium</taxon>
    </lineage>
</organism>
<feature type="transmembrane region" description="Helical" evidence="2">
    <location>
        <begin position="58"/>
        <end position="76"/>
    </location>
</feature>
<feature type="transmembrane region" description="Helical" evidence="2">
    <location>
        <begin position="32"/>
        <end position="51"/>
    </location>
</feature>
<dbReference type="EMBL" id="JMIB01000017">
    <property type="protein sequence ID" value="KDM91861.1"/>
    <property type="molecule type" value="Genomic_DNA"/>
</dbReference>
<reference evidence="5 6" key="1">
    <citation type="submission" date="2014-04" db="EMBL/GenBank/DDBJ databases">
        <title>Draft genome sequence of Photobacterium halotolerans S2753: a solonamide, ngercheumicin and holomycin producer.</title>
        <authorList>
            <person name="Machado H.R."/>
            <person name="Gram L."/>
        </authorList>
    </citation>
    <scope>NUCLEOTIDE SEQUENCE [LARGE SCALE GENOMIC DNA]</scope>
    <source>
        <strain evidence="5 6">S2753</strain>
    </source>
</reference>
<dbReference type="PROSITE" id="PS51257">
    <property type="entry name" value="PROKAR_LIPOPROTEIN"/>
    <property type="match status" value="1"/>
</dbReference>
<keyword evidence="1 2" id="KW-0472">Membrane</keyword>